<proteinExistence type="predicted"/>
<feature type="compositionally biased region" description="Polar residues" evidence="3">
    <location>
        <begin position="567"/>
        <end position="577"/>
    </location>
</feature>
<evidence type="ECO:0000256" key="3">
    <source>
        <dbReference type="SAM" id="MobiDB-lite"/>
    </source>
</evidence>
<dbReference type="InterPro" id="IPR015915">
    <property type="entry name" value="Kelch-typ_b-propeller"/>
</dbReference>
<dbReference type="EMBL" id="MU853810">
    <property type="protein sequence ID" value="KAK3939533.1"/>
    <property type="molecule type" value="Genomic_DNA"/>
</dbReference>
<sequence length="577" mass="61756">MAASLQSRSPAAPLPVVSRRPLSGTATARSLSAGASAQLDPVKNFCRRRLYIDGGLINYNPISQYPSNYSNLNTLTSSGMPQLYANLTKNSSIPDVSGGILWADDVNKRFYLFGGEYYQQPPTPFFTLWSYDALYDSVSHGAGVAISSRGEGYYYGGWVSNSSVLGWSGPSVATGGLIKYEMDGNTFTNNTGPDAIRRAEGAMVYIPVRDGGMLVYFGGIQDLYRNGTVTGQPMNDIYLYDVLSAKWYLRRFYAGATWAADQSSYNIYLYGGAGFGPNVTGFDDVYILTIPSFQWIKLCDAPDQYGQHNLDMGEQNPEKAPWQLFVPNLTTYAVPDPIIKVVGGDGNGGATKTVPANGFSDPDLKVLMTRKASPANRTLTSAVTTNTGSLDNSGKLSTGAIVGITVGAAALVILGIVGCCVFIRRHRRRRRRMSGHGQEYPGGAGISIGASPAVAWSSPHSEGATRHEGRVWMQVIPTAHNTPTGTHSSSSPGSPTNTMGMGHRYPSIPGGGGGGGGHTAVAPNSPPQQPQELSSDPQYYQHDQPPGQQGGERQGGTEGWDAAHGRPQQQHQTYYHP</sequence>
<name>A0AAN6N879_9PEZI</name>
<dbReference type="GO" id="GO:0019760">
    <property type="term" value="P:glucosinolate metabolic process"/>
    <property type="evidence" value="ECO:0007669"/>
    <property type="project" value="UniProtKB-ARBA"/>
</dbReference>
<reference evidence="6" key="1">
    <citation type="journal article" date="2023" name="Mol. Phylogenet. Evol.">
        <title>Genome-scale phylogeny and comparative genomics of the fungal order Sordariales.</title>
        <authorList>
            <person name="Hensen N."/>
            <person name="Bonometti L."/>
            <person name="Westerberg I."/>
            <person name="Brannstrom I.O."/>
            <person name="Guillou S."/>
            <person name="Cros-Aarteil S."/>
            <person name="Calhoun S."/>
            <person name="Haridas S."/>
            <person name="Kuo A."/>
            <person name="Mondo S."/>
            <person name="Pangilinan J."/>
            <person name="Riley R."/>
            <person name="LaButti K."/>
            <person name="Andreopoulos B."/>
            <person name="Lipzen A."/>
            <person name="Chen C."/>
            <person name="Yan M."/>
            <person name="Daum C."/>
            <person name="Ng V."/>
            <person name="Clum A."/>
            <person name="Steindorff A."/>
            <person name="Ohm R.A."/>
            <person name="Martin F."/>
            <person name="Silar P."/>
            <person name="Natvig D.O."/>
            <person name="Lalanne C."/>
            <person name="Gautier V."/>
            <person name="Ament-Velasquez S.L."/>
            <person name="Kruys A."/>
            <person name="Hutchinson M.I."/>
            <person name="Powell A.J."/>
            <person name="Barry K."/>
            <person name="Miller A.N."/>
            <person name="Grigoriev I.V."/>
            <person name="Debuchy R."/>
            <person name="Gladieux P."/>
            <person name="Hiltunen Thoren M."/>
            <person name="Johannesson H."/>
        </authorList>
    </citation>
    <scope>NUCLEOTIDE SEQUENCE [LARGE SCALE GENOMIC DNA]</scope>
    <source>
        <strain evidence="6">CBS 340.73</strain>
    </source>
</reference>
<evidence type="ECO:0000313" key="6">
    <source>
        <dbReference type="Proteomes" id="UP001303473"/>
    </source>
</evidence>
<dbReference type="Proteomes" id="UP001303473">
    <property type="component" value="Unassembled WGS sequence"/>
</dbReference>
<protein>
    <recommendedName>
        <fullName evidence="7">Cell wall anchored protein</fullName>
    </recommendedName>
</protein>
<organism evidence="5 6">
    <name type="scientific">Diplogelasinospora grovesii</name>
    <dbReference type="NCBI Taxonomy" id="303347"/>
    <lineage>
        <taxon>Eukaryota</taxon>
        <taxon>Fungi</taxon>
        <taxon>Dikarya</taxon>
        <taxon>Ascomycota</taxon>
        <taxon>Pezizomycotina</taxon>
        <taxon>Sordariomycetes</taxon>
        <taxon>Sordariomycetidae</taxon>
        <taxon>Sordariales</taxon>
        <taxon>Diplogelasinosporaceae</taxon>
        <taxon>Diplogelasinospora</taxon>
    </lineage>
</organism>
<feature type="compositionally biased region" description="Gly residues" evidence="3">
    <location>
        <begin position="509"/>
        <end position="518"/>
    </location>
</feature>
<keyword evidence="4" id="KW-1133">Transmembrane helix</keyword>
<feature type="compositionally biased region" description="Low complexity" evidence="3">
    <location>
        <begin position="480"/>
        <end position="498"/>
    </location>
</feature>
<evidence type="ECO:0000256" key="1">
    <source>
        <dbReference type="ARBA" id="ARBA00022737"/>
    </source>
</evidence>
<feature type="transmembrane region" description="Helical" evidence="4">
    <location>
        <begin position="400"/>
        <end position="423"/>
    </location>
</feature>
<dbReference type="PANTHER" id="PTHR47435">
    <property type="entry name" value="KELCH REPEAT PROTEIN (AFU_ORTHOLOGUE AFUA_5G12780)"/>
    <property type="match status" value="1"/>
</dbReference>
<keyword evidence="4" id="KW-0812">Transmembrane</keyword>
<feature type="region of interest" description="Disordered" evidence="3">
    <location>
        <begin position="479"/>
        <end position="577"/>
    </location>
</feature>
<evidence type="ECO:0008006" key="7">
    <source>
        <dbReference type="Google" id="ProtNLM"/>
    </source>
</evidence>
<comment type="caution">
    <text evidence="5">The sequence shown here is derived from an EMBL/GenBank/DDBJ whole genome shotgun (WGS) entry which is preliminary data.</text>
</comment>
<keyword evidence="6" id="KW-1185">Reference proteome</keyword>
<evidence type="ECO:0000256" key="4">
    <source>
        <dbReference type="SAM" id="Phobius"/>
    </source>
</evidence>
<gene>
    <name evidence="5" type="ORF">QBC46DRAFT_364800</name>
</gene>
<feature type="compositionally biased region" description="Gly residues" evidence="3">
    <location>
        <begin position="548"/>
        <end position="558"/>
    </location>
</feature>
<dbReference type="PANTHER" id="PTHR47435:SF4">
    <property type="entry name" value="KELCH REPEAT PROTEIN (AFU_ORTHOLOGUE AFUA_5G12780)"/>
    <property type="match status" value="1"/>
</dbReference>
<dbReference type="SUPFAM" id="SSF50965">
    <property type="entry name" value="Galactose oxidase, central domain"/>
    <property type="match status" value="1"/>
</dbReference>
<keyword evidence="1" id="KW-0677">Repeat</keyword>
<accession>A0AAN6N879</accession>
<evidence type="ECO:0000256" key="2">
    <source>
        <dbReference type="ARBA" id="ARBA00023004"/>
    </source>
</evidence>
<evidence type="ECO:0000313" key="5">
    <source>
        <dbReference type="EMBL" id="KAK3939533.1"/>
    </source>
</evidence>
<keyword evidence="4" id="KW-0472">Membrane</keyword>
<dbReference type="Gene3D" id="2.120.10.80">
    <property type="entry name" value="Kelch-type beta propeller"/>
    <property type="match status" value="1"/>
</dbReference>
<dbReference type="AlphaFoldDB" id="A0AAN6N879"/>
<dbReference type="InterPro" id="IPR011043">
    <property type="entry name" value="Gal_Oxase/kelch_b-propeller"/>
</dbReference>
<keyword evidence="2" id="KW-0408">Iron</keyword>